<dbReference type="Proteomes" id="UP000256964">
    <property type="component" value="Unassembled WGS sequence"/>
</dbReference>
<evidence type="ECO:0000313" key="1">
    <source>
        <dbReference type="EMBL" id="RDX54414.1"/>
    </source>
</evidence>
<organism evidence="1 2">
    <name type="scientific">Lentinus brumalis</name>
    <dbReference type="NCBI Taxonomy" id="2498619"/>
    <lineage>
        <taxon>Eukaryota</taxon>
        <taxon>Fungi</taxon>
        <taxon>Dikarya</taxon>
        <taxon>Basidiomycota</taxon>
        <taxon>Agaricomycotina</taxon>
        <taxon>Agaricomycetes</taxon>
        <taxon>Polyporales</taxon>
        <taxon>Polyporaceae</taxon>
        <taxon>Lentinus</taxon>
    </lineage>
</organism>
<dbReference type="EMBL" id="KZ857384">
    <property type="protein sequence ID" value="RDX54414.1"/>
    <property type="molecule type" value="Genomic_DNA"/>
</dbReference>
<protein>
    <submittedName>
        <fullName evidence="1">Uncharacterized protein</fullName>
    </submittedName>
</protein>
<proteinExistence type="predicted"/>
<reference evidence="1 2" key="1">
    <citation type="journal article" date="2018" name="Biotechnol. Biofuels">
        <title>Integrative visual omics of the white-rot fungus Polyporus brumalis exposes the biotechnological potential of its oxidative enzymes for delignifying raw plant biomass.</title>
        <authorList>
            <person name="Miyauchi S."/>
            <person name="Rancon A."/>
            <person name="Drula E."/>
            <person name="Hage H."/>
            <person name="Chaduli D."/>
            <person name="Favel A."/>
            <person name="Grisel S."/>
            <person name="Henrissat B."/>
            <person name="Herpoel-Gimbert I."/>
            <person name="Ruiz-Duenas F.J."/>
            <person name="Chevret D."/>
            <person name="Hainaut M."/>
            <person name="Lin J."/>
            <person name="Wang M."/>
            <person name="Pangilinan J."/>
            <person name="Lipzen A."/>
            <person name="Lesage-Meessen L."/>
            <person name="Navarro D."/>
            <person name="Riley R."/>
            <person name="Grigoriev I.V."/>
            <person name="Zhou S."/>
            <person name="Raouche S."/>
            <person name="Rosso M.N."/>
        </authorList>
    </citation>
    <scope>NUCLEOTIDE SEQUENCE [LARGE SCALE GENOMIC DNA]</scope>
    <source>
        <strain evidence="1 2">BRFM 1820</strain>
    </source>
</reference>
<name>A0A371DPI4_9APHY</name>
<evidence type="ECO:0000313" key="2">
    <source>
        <dbReference type="Proteomes" id="UP000256964"/>
    </source>
</evidence>
<gene>
    <name evidence="1" type="ORF">OH76DRAFT_958560</name>
</gene>
<sequence length="200" mass="22711">MSSLPFASILPNARTKHHIEKPRCIHHRTMPSRVDRTMTPPNRLPFSYITGLFTRHLVLTLAELSRELRGTYSHLLQRGVTRSPAWRASAWIHCQLGAQFDDRILYASIPCLSLLTEPPRKDSQPRHCNSAITTLAALEAWSSADQCRPSPCSARPCVRTTWSDFRAGLSIAYIGVRCVQHRRRTRKPTLFRPLSRSTSA</sequence>
<accession>A0A371DPI4</accession>
<dbReference type="AlphaFoldDB" id="A0A371DPI4"/>
<keyword evidence="2" id="KW-1185">Reference proteome</keyword>